<comment type="caution">
    <text evidence="1">The sequence shown here is derived from an EMBL/GenBank/DDBJ whole genome shotgun (WGS) entry which is preliminary data.</text>
</comment>
<dbReference type="AlphaFoldDB" id="A0A392N4I9"/>
<dbReference type="Proteomes" id="UP000265520">
    <property type="component" value="Unassembled WGS sequence"/>
</dbReference>
<sequence length="52" mass="5937">RMIDHMRPDDDLRVLQTNTIFNLSSVEVHMMDKVCAVRLLLVGSRGLKLSIV</sequence>
<protein>
    <submittedName>
        <fullName evidence="1">Uncharacterized protein</fullName>
    </submittedName>
</protein>
<feature type="non-terminal residue" evidence="1">
    <location>
        <position position="1"/>
    </location>
</feature>
<reference evidence="1 2" key="1">
    <citation type="journal article" date="2018" name="Front. Plant Sci.">
        <title>Red Clover (Trifolium pratense) and Zigzag Clover (T. medium) - A Picture of Genomic Similarities and Differences.</title>
        <authorList>
            <person name="Dluhosova J."/>
            <person name="Istvanek J."/>
            <person name="Nedelnik J."/>
            <person name="Repkova J."/>
        </authorList>
    </citation>
    <scope>NUCLEOTIDE SEQUENCE [LARGE SCALE GENOMIC DNA]</scope>
    <source>
        <strain evidence="2">cv. 10/8</strain>
        <tissue evidence="1">Leaf</tissue>
    </source>
</reference>
<accession>A0A392N4I9</accession>
<proteinExistence type="predicted"/>
<organism evidence="1 2">
    <name type="scientific">Trifolium medium</name>
    <dbReference type="NCBI Taxonomy" id="97028"/>
    <lineage>
        <taxon>Eukaryota</taxon>
        <taxon>Viridiplantae</taxon>
        <taxon>Streptophyta</taxon>
        <taxon>Embryophyta</taxon>
        <taxon>Tracheophyta</taxon>
        <taxon>Spermatophyta</taxon>
        <taxon>Magnoliopsida</taxon>
        <taxon>eudicotyledons</taxon>
        <taxon>Gunneridae</taxon>
        <taxon>Pentapetalae</taxon>
        <taxon>rosids</taxon>
        <taxon>fabids</taxon>
        <taxon>Fabales</taxon>
        <taxon>Fabaceae</taxon>
        <taxon>Papilionoideae</taxon>
        <taxon>50 kb inversion clade</taxon>
        <taxon>NPAAA clade</taxon>
        <taxon>Hologalegina</taxon>
        <taxon>IRL clade</taxon>
        <taxon>Trifolieae</taxon>
        <taxon>Trifolium</taxon>
    </lineage>
</organism>
<evidence type="ECO:0000313" key="1">
    <source>
        <dbReference type="EMBL" id="MCH94492.1"/>
    </source>
</evidence>
<dbReference type="EMBL" id="LXQA010027448">
    <property type="protein sequence ID" value="MCH94492.1"/>
    <property type="molecule type" value="Genomic_DNA"/>
</dbReference>
<keyword evidence="2" id="KW-1185">Reference proteome</keyword>
<evidence type="ECO:0000313" key="2">
    <source>
        <dbReference type="Proteomes" id="UP000265520"/>
    </source>
</evidence>
<name>A0A392N4I9_9FABA</name>